<evidence type="ECO:0000313" key="3">
    <source>
        <dbReference type="EMBL" id="CAI0431726.1"/>
    </source>
</evidence>
<dbReference type="EMBL" id="CAMGYJ010000008">
    <property type="protein sequence ID" value="CAI0462020.1"/>
    <property type="molecule type" value="Genomic_DNA"/>
</dbReference>
<gene>
    <name evidence="1" type="ORF">LITE_LOCUS12166</name>
    <name evidence="2" type="ORF">LITE_LOCUS23133</name>
    <name evidence="3" type="ORF">LITE_LOCUS23137</name>
    <name evidence="4" type="ORF">LITE_LOCUS35182</name>
</gene>
<comment type="caution">
    <text evidence="1">The sequence shown here is derived from an EMBL/GenBank/DDBJ whole genome shotgun (WGS) entry which is preliminary data.</text>
</comment>
<evidence type="ECO:0000313" key="5">
    <source>
        <dbReference type="Proteomes" id="UP001154282"/>
    </source>
</evidence>
<name>A0AAV0J488_9ROSI</name>
<dbReference type="EMBL" id="CAMGYJ010000004">
    <property type="protein sequence ID" value="CAI0403694.1"/>
    <property type="molecule type" value="Genomic_DNA"/>
</dbReference>
<evidence type="ECO:0000313" key="4">
    <source>
        <dbReference type="EMBL" id="CAI0462020.1"/>
    </source>
</evidence>
<dbReference type="EMBL" id="CAMGYJ010000006">
    <property type="protein sequence ID" value="CAI0431726.1"/>
    <property type="molecule type" value="Genomic_DNA"/>
</dbReference>
<reference evidence="1" key="1">
    <citation type="submission" date="2022-08" db="EMBL/GenBank/DDBJ databases">
        <authorList>
            <person name="Gutierrez-Valencia J."/>
        </authorList>
    </citation>
    <scope>NUCLEOTIDE SEQUENCE</scope>
</reference>
<dbReference type="EMBL" id="CAMGYJ010000006">
    <property type="protein sequence ID" value="CAI0431722.1"/>
    <property type="molecule type" value="Genomic_DNA"/>
</dbReference>
<evidence type="ECO:0000313" key="1">
    <source>
        <dbReference type="EMBL" id="CAI0403694.1"/>
    </source>
</evidence>
<evidence type="ECO:0000313" key="2">
    <source>
        <dbReference type="EMBL" id="CAI0431722.1"/>
    </source>
</evidence>
<accession>A0AAV0J488</accession>
<proteinExistence type="predicted"/>
<keyword evidence="5" id="KW-1185">Reference proteome</keyword>
<sequence length="78" mass="8747">MKKTTKLKSKGSCKKCTRNTQFCSVPFCEAGTEEDKGKARGQEQDEACCGQRGNDKIKGAVVRFNGMSVYMFSYLHRL</sequence>
<dbReference type="AlphaFoldDB" id="A0AAV0J488"/>
<dbReference type="Proteomes" id="UP001154282">
    <property type="component" value="Unassembled WGS sequence"/>
</dbReference>
<protein>
    <submittedName>
        <fullName evidence="1">Uncharacterized protein</fullName>
    </submittedName>
</protein>
<organism evidence="1 5">
    <name type="scientific">Linum tenue</name>
    <dbReference type="NCBI Taxonomy" id="586396"/>
    <lineage>
        <taxon>Eukaryota</taxon>
        <taxon>Viridiplantae</taxon>
        <taxon>Streptophyta</taxon>
        <taxon>Embryophyta</taxon>
        <taxon>Tracheophyta</taxon>
        <taxon>Spermatophyta</taxon>
        <taxon>Magnoliopsida</taxon>
        <taxon>eudicotyledons</taxon>
        <taxon>Gunneridae</taxon>
        <taxon>Pentapetalae</taxon>
        <taxon>rosids</taxon>
        <taxon>fabids</taxon>
        <taxon>Malpighiales</taxon>
        <taxon>Linaceae</taxon>
        <taxon>Linum</taxon>
    </lineage>
</organism>